<feature type="transmembrane region" description="Helical" evidence="1">
    <location>
        <begin position="16"/>
        <end position="38"/>
    </location>
</feature>
<keyword evidence="1" id="KW-0472">Membrane</keyword>
<gene>
    <name evidence="2" type="ORF">GSI_00006</name>
</gene>
<dbReference type="OrthoDB" id="2757163at2759"/>
<accession>A0A2G8SRW5</accession>
<proteinExistence type="predicted"/>
<dbReference type="Proteomes" id="UP000230002">
    <property type="component" value="Unassembled WGS sequence"/>
</dbReference>
<name>A0A2G8SRW5_9APHY</name>
<reference evidence="2 3" key="1">
    <citation type="journal article" date="2015" name="Sci. Rep.">
        <title>Chromosome-level genome map provides insights into diverse defense mechanisms in the medicinal fungus Ganoderma sinense.</title>
        <authorList>
            <person name="Zhu Y."/>
            <person name="Xu J."/>
            <person name="Sun C."/>
            <person name="Zhou S."/>
            <person name="Xu H."/>
            <person name="Nelson D.R."/>
            <person name="Qian J."/>
            <person name="Song J."/>
            <person name="Luo H."/>
            <person name="Xiang L."/>
            <person name="Li Y."/>
            <person name="Xu Z."/>
            <person name="Ji A."/>
            <person name="Wang L."/>
            <person name="Lu S."/>
            <person name="Hayward A."/>
            <person name="Sun W."/>
            <person name="Li X."/>
            <person name="Schwartz D.C."/>
            <person name="Wang Y."/>
            <person name="Chen S."/>
        </authorList>
    </citation>
    <scope>NUCLEOTIDE SEQUENCE [LARGE SCALE GENOMIC DNA]</scope>
    <source>
        <strain evidence="2 3">ZZ0214-1</strain>
    </source>
</reference>
<dbReference type="EMBL" id="AYKW01000001">
    <property type="protein sequence ID" value="PIL36318.1"/>
    <property type="molecule type" value="Genomic_DNA"/>
</dbReference>
<organism evidence="2 3">
    <name type="scientific">Ganoderma sinense ZZ0214-1</name>
    <dbReference type="NCBI Taxonomy" id="1077348"/>
    <lineage>
        <taxon>Eukaryota</taxon>
        <taxon>Fungi</taxon>
        <taxon>Dikarya</taxon>
        <taxon>Basidiomycota</taxon>
        <taxon>Agaricomycotina</taxon>
        <taxon>Agaricomycetes</taxon>
        <taxon>Polyporales</taxon>
        <taxon>Polyporaceae</taxon>
        <taxon>Ganoderma</taxon>
    </lineage>
</organism>
<dbReference type="STRING" id="1077348.A0A2G8SRW5"/>
<sequence>MYALVQRDRKIRVSSVILLLALLALFTSTTLYFVYTILSTGSSVLSLLVYSAEALWSLPPAQALEVPRANLFKNYGPAQACARTAALSINVRLPRSSLLARRISSLTLSPVTGNRAIKGISIAFLLVTFSMGLVDIEHTCIPDSGGIASLRTVNAGFLYSNFSYGVAASALSFGTNLWATLLVGYKALASRRFTRKHAIAGSLGLQTEHVLLLLVESGAFYCAVWAVVIVWQIGEYVAADASAGVSSFWVVYGDMIAGALVPVIVSVDLHLPGIPYPRSLPSSADEMNGLSLQAMYPNVIVVLVALNRSQIERGFGAEREPEDVLGAPGPGPGPARMPALRTLTITVGSVAETCADVVVHGGPDVNYTRWSVVAIEQEGYIDAINTQKWDVDQIYRSRPGKEYT</sequence>
<keyword evidence="1" id="KW-0812">Transmembrane</keyword>
<feature type="transmembrane region" description="Helical" evidence="1">
    <location>
        <begin position="246"/>
        <end position="269"/>
    </location>
</feature>
<feature type="transmembrane region" description="Helical" evidence="1">
    <location>
        <begin position="162"/>
        <end position="189"/>
    </location>
</feature>
<evidence type="ECO:0000256" key="1">
    <source>
        <dbReference type="SAM" id="Phobius"/>
    </source>
</evidence>
<protein>
    <submittedName>
        <fullName evidence="2">Uncharacterized protein</fullName>
    </submittedName>
</protein>
<keyword evidence="1" id="KW-1133">Transmembrane helix</keyword>
<keyword evidence="3" id="KW-1185">Reference proteome</keyword>
<dbReference type="AlphaFoldDB" id="A0A2G8SRW5"/>
<feature type="transmembrane region" description="Helical" evidence="1">
    <location>
        <begin position="210"/>
        <end position="234"/>
    </location>
</feature>
<evidence type="ECO:0000313" key="2">
    <source>
        <dbReference type="EMBL" id="PIL36318.1"/>
    </source>
</evidence>
<comment type="caution">
    <text evidence="2">The sequence shown here is derived from an EMBL/GenBank/DDBJ whole genome shotgun (WGS) entry which is preliminary data.</text>
</comment>
<evidence type="ECO:0000313" key="3">
    <source>
        <dbReference type="Proteomes" id="UP000230002"/>
    </source>
</evidence>